<proteinExistence type="predicted"/>
<sequence>MSGEWRSAAAQTFVGGRITQVDSYWPANTLAADIFQLIDDWDLWGEAFGGKAKKIKDRWRTMLVLRNGVKSAGGLVRKVGGVLGGKSEAGLGTDLLQELKANVVTPLQNLANQAPLTINFSATGWFGTGPGFDEYITMWDRHTTDAALTANQDPKNPAHVRAKADRHALYGQFADGKTQVGAAGLVLPHVKKQGGTTAPATMHYSPNHVRAPGAAADSQVFAALNYGRRVHGSNTEYGKSVFELDDGFKKDAIYFAMDTFTPVSNGSGFKAKGDRGKLYQVSFNTFGGAILLATRSQYQANPSATHLANAKALVADLLASAHNGNPRPDSAENHLLIEAHIFRRVRMVPAQVRAVHISRGECGANLNAVQTNAAQFSRRTGVQVDYID</sequence>
<dbReference type="AlphaFoldDB" id="A0AB74UVR3"/>
<dbReference type="RefSeq" id="WP_395120055.1">
    <property type="nucleotide sequence ID" value="NZ_CP170721.1"/>
</dbReference>
<evidence type="ECO:0000313" key="1">
    <source>
        <dbReference type="EMBL" id="XIA18758.1"/>
    </source>
</evidence>
<accession>A0AB74UVR3</accession>
<dbReference type="EMBL" id="CP170721">
    <property type="protein sequence ID" value="XIA18758.1"/>
    <property type="molecule type" value="Genomic_DNA"/>
</dbReference>
<name>A0AB74UVR3_9GAMM</name>
<reference evidence="1" key="1">
    <citation type="submission" date="2024-10" db="EMBL/GenBank/DDBJ databases">
        <authorList>
            <person name="Lesea H.P."/>
            <person name="Kuehl J.V."/>
            <person name="Chandonia J.-M."/>
        </authorList>
    </citation>
    <scope>NUCLEOTIDE SEQUENCE</scope>
    <source>
        <strain evidence="1">FW102-FHT14D07</strain>
    </source>
</reference>
<gene>
    <name evidence="1" type="ORF">ACFYG5_01065</name>
</gene>
<organism evidence="1">
    <name type="scientific">Rhodanobacter sp. FW102-FHT14D07</name>
    <dbReference type="NCBI Taxonomy" id="3351462"/>
    <lineage>
        <taxon>Bacteria</taxon>
        <taxon>Pseudomonadati</taxon>
        <taxon>Pseudomonadota</taxon>
        <taxon>Gammaproteobacteria</taxon>
        <taxon>Lysobacterales</taxon>
        <taxon>Rhodanobacteraceae</taxon>
        <taxon>Rhodanobacter</taxon>
    </lineage>
</organism>
<protein>
    <submittedName>
        <fullName evidence="1">Uncharacterized protein</fullName>
    </submittedName>
</protein>